<dbReference type="Gene3D" id="3.40.50.300">
    <property type="entry name" value="P-loop containing nucleotide triphosphate hydrolases"/>
    <property type="match status" value="2"/>
</dbReference>
<dbReference type="InterPro" id="IPR017871">
    <property type="entry name" value="ABC_transporter-like_CS"/>
</dbReference>
<dbReference type="RefSeq" id="WP_166006399.1">
    <property type="nucleotide sequence ID" value="NZ_CP049886.1"/>
</dbReference>
<comment type="function">
    <text evidence="10">Probably part of an ABC transporter complex. Responsible for energy coupling to the transport system.</text>
</comment>
<keyword evidence="5" id="KW-0677">Repeat</keyword>
<keyword evidence="6" id="KW-0547">Nucleotide-binding</keyword>
<dbReference type="GO" id="GO:0043190">
    <property type="term" value="C:ATP-binding cassette (ABC) transporter complex"/>
    <property type="evidence" value="ECO:0007669"/>
    <property type="project" value="TreeGrafter"/>
</dbReference>
<keyword evidence="13" id="KW-1185">Reference proteome</keyword>
<evidence type="ECO:0000256" key="6">
    <source>
        <dbReference type="ARBA" id="ARBA00022741"/>
    </source>
</evidence>
<dbReference type="GO" id="GO:0016887">
    <property type="term" value="F:ATP hydrolysis activity"/>
    <property type="evidence" value="ECO:0007669"/>
    <property type="project" value="InterPro"/>
</dbReference>
<dbReference type="Proteomes" id="UP000500890">
    <property type="component" value="Chromosome"/>
</dbReference>
<organism evidence="12 13">
    <name type="scientific">Vagococcus coleopterorum</name>
    <dbReference type="NCBI Taxonomy" id="2714946"/>
    <lineage>
        <taxon>Bacteria</taxon>
        <taxon>Bacillati</taxon>
        <taxon>Bacillota</taxon>
        <taxon>Bacilli</taxon>
        <taxon>Lactobacillales</taxon>
        <taxon>Enterococcaceae</taxon>
        <taxon>Vagococcus</taxon>
    </lineage>
</organism>
<dbReference type="SUPFAM" id="SSF52540">
    <property type="entry name" value="P-loop containing nucleoside triphosphate hydrolases"/>
    <property type="match status" value="2"/>
</dbReference>
<dbReference type="Pfam" id="PF00005">
    <property type="entry name" value="ABC_tran"/>
    <property type="match status" value="2"/>
</dbReference>
<evidence type="ECO:0000259" key="11">
    <source>
        <dbReference type="PROSITE" id="PS50893"/>
    </source>
</evidence>
<evidence type="ECO:0000256" key="9">
    <source>
        <dbReference type="ARBA" id="ARBA00023136"/>
    </source>
</evidence>
<dbReference type="KEGG" id="vah:G7081_00495"/>
<evidence type="ECO:0000256" key="1">
    <source>
        <dbReference type="ARBA" id="ARBA00004202"/>
    </source>
</evidence>
<evidence type="ECO:0000256" key="5">
    <source>
        <dbReference type="ARBA" id="ARBA00022737"/>
    </source>
</evidence>
<evidence type="ECO:0000256" key="7">
    <source>
        <dbReference type="ARBA" id="ARBA00022840"/>
    </source>
</evidence>
<dbReference type="PANTHER" id="PTHR43553">
    <property type="entry name" value="HEAVY METAL TRANSPORTER"/>
    <property type="match status" value="1"/>
</dbReference>
<dbReference type="AlphaFoldDB" id="A0A6G8AKS5"/>
<dbReference type="GO" id="GO:0005524">
    <property type="term" value="F:ATP binding"/>
    <property type="evidence" value="ECO:0007669"/>
    <property type="project" value="UniProtKB-KW"/>
</dbReference>
<dbReference type="PROSITE" id="PS00211">
    <property type="entry name" value="ABC_TRANSPORTER_1"/>
    <property type="match status" value="2"/>
</dbReference>
<dbReference type="InterPro" id="IPR050095">
    <property type="entry name" value="ECF_ABC_transporter_ATP-bd"/>
</dbReference>
<dbReference type="GO" id="GO:0042626">
    <property type="term" value="F:ATPase-coupled transmembrane transporter activity"/>
    <property type="evidence" value="ECO:0007669"/>
    <property type="project" value="TreeGrafter"/>
</dbReference>
<evidence type="ECO:0000256" key="2">
    <source>
        <dbReference type="ARBA" id="ARBA00005417"/>
    </source>
</evidence>
<dbReference type="EMBL" id="CP049886">
    <property type="protein sequence ID" value="QIL45671.1"/>
    <property type="molecule type" value="Genomic_DNA"/>
</dbReference>
<dbReference type="InterPro" id="IPR015856">
    <property type="entry name" value="ABC_transpr_CbiO/EcfA_su"/>
</dbReference>
<dbReference type="SMART" id="SM00382">
    <property type="entry name" value="AAA"/>
    <property type="match status" value="2"/>
</dbReference>
<dbReference type="InterPro" id="IPR003593">
    <property type="entry name" value="AAA+_ATPase"/>
</dbReference>
<dbReference type="PROSITE" id="PS50893">
    <property type="entry name" value="ABC_TRANSPORTER_2"/>
    <property type="match status" value="2"/>
</dbReference>
<comment type="subcellular location">
    <subcellularLocation>
        <location evidence="1">Cell membrane</location>
        <topology evidence="1">Peripheral membrane protein</topology>
    </subcellularLocation>
</comment>
<keyword evidence="4" id="KW-1003">Cell membrane</keyword>
<dbReference type="InterPro" id="IPR003439">
    <property type="entry name" value="ABC_transporter-like_ATP-bd"/>
</dbReference>
<comment type="similarity">
    <text evidence="2">Belongs to the ABC transporter superfamily.</text>
</comment>
<reference evidence="12 13" key="1">
    <citation type="submission" date="2020-03" db="EMBL/GenBank/DDBJ databases">
        <title>Vagococcus sp. nov., isolated from beetles.</title>
        <authorList>
            <person name="Hyun D.-W."/>
            <person name="Bae J.-W."/>
        </authorList>
    </citation>
    <scope>NUCLEOTIDE SEQUENCE [LARGE SCALE GENOMIC DNA]</scope>
    <source>
        <strain evidence="12 13">HDW17A</strain>
    </source>
</reference>
<evidence type="ECO:0000256" key="10">
    <source>
        <dbReference type="ARBA" id="ARBA00025157"/>
    </source>
</evidence>
<dbReference type="InterPro" id="IPR027417">
    <property type="entry name" value="P-loop_NTPase"/>
</dbReference>
<evidence type="ECO:0000256" key="8">
    <source>
        <dbReference type="ARBA" id="ARBA00022967"/>
    </source>
</evidence>
<keyword evidence="9" id="KW-0472">Membrane</keyword>
<evidence type="ECO:0000313" key="12">
    <source>
        <dbReference type="EMBL" id="QIL45671.1"/>
    </source>
</evidence>
<evidence type="ECO:0000256" key="4">
    <source>
        <dbReference type="ARBA" id="ARBA00022475"/>
    </source>
</evidence>
<evidence type="ECO:0000313" key="13">
    <source>
        <dbReference type="Proteomes" id="UP000500890"/>
    </source>
</evidence>
<proteinExistence type="inferred from homology"/>
<accession>A0A6G8AKS5</accession>
<keyword evidence="8" id="KW-1278">Translocase</keyword>
<keyword evidence="7 12" id="KW-0067">ATP-binding</keyword>
<protein>
    <submittedName>
        <fullName evidence="12">ABC transporter ATP-binding protein</fullName>
    </submittedName>
</protein>
<feature type="domain" description="ABC transporter" evidence="11">
    <location>
        <begin position="2"/>
        <end position="240"/>
    </location>
</feature>
<name>A0A6G8AKS5_9ENTE</name>
<sequence length="464" mass="51125">MIQLNLKNLSTETGQSLLEPLVMPIPKGEFVLLTGQSGSGKTSLLNCLNGLVHYDDSLIFEGELKINQQVMDETTQDAWVSEVGSVFQNPRTQFFTSVVRDELVFVCENLQLPKEEITASLGEVSQLFGIESLLDKEMATLSSGQQQLVALAAAYMQRPQVLLLDEPTSNLDEKATKRISQVLGELKEQGMTIVVADHRFMYLSELVDRVIVLDDGQVKMDESYQVFSARSLAERRELGMRVLHADELAKEHVQVSGSAEDYLVGKELQVTYPGPVTALSLAEFHLSAGQITCLVGDNGAGKSTLLKTVAGLERGAKGTFYQKDKVASRRQRRGETYLVLQEAHLQLLGETTEKELALSPASKEERVQVAIDFSLDHVLTQHPLTLSGGQQQRLAIASSYLADKELVILDEPTSGLDYRHMMSVVKSLQTLAQQGKTLLVVSHDWEFIQALGAAVVRLENGKIV</sequence>
<dbReference type="PANTHER" id="PTHR43553:SF23">
    <property type="entry name" value="ABC TRANSPORTER ATP-BINDING COMPONENT"/>
    <property type="match status" value="1"/>
</dbReference>
<gene>
    <name evidence="12" type="ORF">G7081_00495</name>
</gene>
<evidence type="ECO:0000256" key="3">
    <source>
        <dbReference type="ARBA" id="ARBA00022448"/>
    </source>
</evidence>
<feature type="domain" description="ABC transporter" evidence="11">
    <location>
        <begin position="263"/>
        <end position="464"/>
    </location>
</feature>
<keyword evidence="3" id="KW-0813">Transport</keyword>
<dbReference type="CDD" id="cd03225">
    <property type="entry name" value="ABC_cobalt_CbiO_domain1"/>
    <property type="match status" value="1"/>
</dbReference>